<feature type="compositionally biased region" description="Polar residues" evidence="6">
    <location>
        <begin position="317"/>
        <end position="327"/>
    </location>
</feature>
<feature type="compositionally biased region" description="Polar residues" evidence="6">
    <location>
        <begin position="338"/>
        <end position="360"/>
    </location>
</feature>
<comment type="caution">
    <text evidence="9">The sequence shown here is derived from an EMBL/GenBank/DDBJ whole genome shotgun (WGS) entry which is preliminary data.</text>
</comment>
<comment type="similarity">
    <text evidence="5">Belongs to the SAT4 family.</text>
</comment>
<name>A0A4V6Y9C6_9PEZI</name>
<feature type="transmembrane region" description="Helical" evidence="7">
    <location>
        <begin position="6"/>
        <end position="30"/>
    </location>
</feature>
<keyword evidence="10" id="KW-1185">Reference proteome</keyword>
<evidence type="ECO:0000256" key="6">
    <source>
        <dbReference type="SAM" id="MobiDB-lite"/>
    </source>
</evidence>
<evidence type="ECO:0000256" key="3">
    <source>
        <dbReference type="ARBA" id="ARBA00022989"/>
    </source>
</evidence>
<evidence type="ECO:0000256" key="1">
    <source>
        <dbReference type="ARBA" id="ARBA00004141"/>
    </source>
</evidence>
<evidence type="ECO:0000313" key="9">
    <source>
        <dbReference type="EMBL" id="TKW50406.1"/>
    </source>
</evidence>
<dbReference type="GO" id="GO:0016020">
    <property type="term" value="C:membrane"/>
    <property type="evidence" value="ECO:0007669"/>
    <property type="project" value="UniProtKB-SubCell"/>
</dbReference>
<dbReference type="STRING" id="1306861.A0A4V6Y9C6"/>
<feature type="transmembrane region" description="Helical" evidence="7">
    <location>
        <begin position="42"/>
        <end position="62"/>
    </location>
</feature>
<feature type="region of interest" description="Disordered" evidence="6">
    <location>
        <begin position="276"/>
        <end position="378"/>
    </location>
</feature>
<feature type="transmembrane region" description="Helical" evidence="7">
    <location>
        <begin position="82"/>
        <end position="110"/>
    </location>
</feature>
<evidence type="ECO:0000256" key="2">
    <source>
        <dbReference type="ARBA" id="ARBA00022692"/>
    </source>
</evidence>
<dbReference type="AlphaFoldDB" id="A0A4V6Y9C6"/>
<sequence length="378" mass="40549">MAESQSGTVVTVTVIFAVLTFIVVALRVWARAILVRSFGPDDVLIILAALLSWAFVAATIRATNLGLGSHMAQVTERGADNFVLYLQTVWLSSIFYNACLGLVKVSALALYMRLGDFTLRRLAAVMLAVVGCQAGANVLVCIFQCSPVRAAYDMAILAADRKCIDINAFYLANAAVNILTDILTYTLPIPLVIKLQVPKQQKVGLGVILCLGLFACISSIIRITFIPDMLVNEDATWAIAQPMYWSVIETNIGILAASIPSMKVIAKRYAPRLLGTSSNGHGGSASNGRQSGFRMMSGSDNLKSGSNGEKSGGTALRSLSKSGFNTQIDHDDVDNSSEEALNNPPSGKIRVQTQVSMQYDESSDTGESKQPFPKRSGL</sequence>
<feature type="transmembrane region" description="Helical" evidence="7">
    <location>
        <begin position="122"/>
        <end position="149"/>
    </location>
</feature>
<evidence type="ECO:0000256" key="5">
    <source>
        <dbReference type="ARBA" id="ARBA00038359"/>
    </source>
</evidence>
<keyword evidence="2 7" id="KW-0812">Transmembrane</keyword>
<dbReference type="PANTHER" id="PTHR33048">
    <property type="entry name" value="PTH11-LIKE INTEGRAL MEMBRANE PROTEIN (AFU_ORTHOLOGUE AFUA_5G11245)"/>
    <property type="match status" value="1"/>
</dbReference>
<dbReference type="Proteomes" id="UP000310108">
    <property type="component" value="Unassembled WGS sequence"/>
</dbReference>
<accession>A0A4V6Y9C6</accession>
<dbReference type="EMBL" id="PJEX01000402">
    <property type="protein sequence ID" value="TKW50406.1"/>
    <property type="molecule type" value="Genomic_DNA"/>
</dbReference>
<gene>
    <name evidence="9" type="ORF">CTA1_6555</name>
</gene>
<dbReference type="Pfam" id="PF20684">
    <property type="entry name" value="Fung_rhodopsin"/>
    <property type="match status" value="1"/>
</dbReference>
<evidence type="ECO:0000256" key="4">
    <source>
        <dbReference type="ARBA" id="ARBA00023136"/>
    </source>
</evidence>
<evidence type="ECO:0000259" key="8">
    <source>
        <dbReference type="Pfam" id="PF20684"/>
    </source>
</evidence>
<dbReference type="PANTHER" id="PTHR33048:SF114">
    <property type="entry name" value="MEMBRANE PROTEIN PTH11-LIKE, PUTATIVE (AFU_ORTHOLOGUE AFUA_7G06620)-RELATED"/>
    <property type="match status" value="1"/>
</dbReference>
<keyword evidence="3 7" id="KW-1133">Transmembrane helix</keyword>
<reference evidence="9 10" key="1">
    <citation type="journal article" date="2019" name="PLoS ONE">
        <title>Comparative genome analysis indicates high evolutionary potential of pathogenicity genes in Colletotrichum tanaceti.</title>
        <authorList>
            <person name="Lelwala R.V."/>
            <person name="Korhonen P.K."/>
            <person name="Young N.D."/>
            <person name="Scott J.B."/>
            <person name="Ades P.A."/>
            <person name="Gasser R.B."/>
            <person name="Taylor P.W.J."/>
        </authorList>
    </citation>
    <scope>NUCLEOTIDE SEQUENCE [LARGE SCALE GENOMIC DNA]</scope>
    <source>
        <strain evidence="9">BRIP57314</strain>
    </source>
</reference>
<keyword evidence="4 7" id="KW-0472">Membrane</keyword>
<feature type="transmembrane region" description="Helical" evidence="7">
    <location>
        <begin position="169"/>
        <end position="191"/>
    </location>
</feature>
<feature type="transmembrane region" description="Helical" evidence="7">
    <location>
        <begin position="203"/>
        <end position="223"/>
    </location>
</feature>
<dbReference type="InterPro" id="IPR052337">
    <property type="entry name" value="SAT4-like"/>
</dbReference>
<protein>
    <recommendedName>
        <fullName evidence="8">Rhodopsin domain-containing protein</fullName>
    </recommendedName>
</protein>
<feature type="transmembrane region" description="Helical" evidence="7">
    <location>
        <begin position="243"/>
        <end position="262"/>
    </location>
</feature>
<organism evidence="9 10">
    <name type="scientific">Colletotrichum tanaceti</name>
    <dbReference type="NCBI Taxonomy" id="1306861"/>
    <lineage>
        <taxon>Eukaryota</taxon>
        <taxon>Fungi</taxon>
        <taxon>Dikarya</taxon>
        <taxon>Ascomycota</taxon>
        <taxon>Pezizomycotina</taxon>
        <taxon>Sordariomycetes</taxon>
        <taxon>Hypocreomycetidae</taxon>
        <taxon>Glomerellales</taxon>
        <taxon>Glomerellaceae</taxon>
        <taxon>Colletotrichum</taxon>
        <taxon>Colletotrichum destructivum species complex</taxon>
    </lineage>
</organism>
<comment type="subcellular location">
    <subcellularLocation>
        <location evidence="1">Membrane</location>
        <topology evidence="1">Multi-pass membrane protein</topology>
    </subcellularLocation>
</comment>
<dbReference type="OrthoDB" id="5393606at2759"/>
<proteinExistence type="inferred from homology"/>
<evidence type="ECO:0000313" key="10">
    <source>
        <dbReference type="Proteomes" id="UP000310108"/>
    </source>
</evidence>
<feature type="domain" description="Rhodopsin" evidence="8">
    <location>
        <begin position="26"/>
        <end position="267"/>
    </location>
</feature>
<dbReference type="InterPro" id="IPR049326">
    <property type="entry name" value="Rhodopsin_dom_fungi"/>
</dbReference>
<evidence type="ECO:0000256" key="7">
    <source>
        <dbReference type="SAM" id="Phobius"/>
    </source>
</evidence>
<feature type="compositionally biased region" description="Polar residues" evidence="6">
    <location>
        <begin position="298"/>
        <end position="309"/>
    </location>
</feature>